<name>A0AAN7GEP0_9MYRT</name>
<proteinExistence type="predicted"/>
<keyword evidence="3" id="KW-1185">Reference proteome</keyword>
<sequence length="330" mass="36531">MESASMSHADHGDDKWRRLRAAVECHSFTFMSCSDLTSSSLPFFFSDCEGGDSDSESYIEIELDRGTAKISPSNKVARPGLGRQSDEELQLCLSVSSATSFPKLQPSSPQSWKNIRGANTCASNEGIGGWEEDIGVSGGNGRDSAGGAAKFAAVCRLLTTVTTSLKIFPEISREPDGDSLQESRRYHREPPRSKETARTTRRRNSAGVMQFLFKLRAMQFQTFLASLMKSRPVLAKGKNLGDDQWRERRLKETLRFSHRMSRGLGWKSRETIAGDDKTRSCPSSIKCSLINRENLDNSRAQTGECSIQDAIAHCKKSFTTSSNLTFKTSL</sequence>
<accession>A0AAN7GEP0</accession>
<dbReference type="Proteomes" id="UP001345219">
    <property type="component" value="Chromosome 1"/>
</dbReference>
<organism evidence="2 3">
    <name type="scientific">Trapa incisa</name>
    <dbReference type="NCBI Taxonomy" id="236973"/>
    <lineage>
        <taxon>Eukaryota</taxon>
        <taxon>Viridiplantae</taxon>
        <taxon>Streptophyta</taxon>
        <taxon>Embryophyta</taxon>
        <taxon>Tracheophyta</taxon>
        <taxon>Spermatophyta</taxon>
        <taxon>Magnoliopsida</taxon>
        <taxon>eudicotyledons</taxon>
        <taxon>Gunneridae</taxon>
        <taxon>Pentapetalae</taxon>
        <taxon>rosids</taxon>
        <taxon>malvids</taxon>
        <taxon>Myrtales</taxon>
        <taxon>Lythraceae</taxon>
        <taxon>Trapa</taxon>
    </lineage>
</organism>
<reference evidence="2 3" key="1">
    <citation type="journal article" date="2023" name="Hortic Res">
        <title>Pangenome of water caltrop reveals structural variations and asymmetric subgenome divergence after allopolyploidization.</title>
        <authorList>
            <person name="Zhang X."/>
            <person name="Chen Y."/>
            <person name="Wang L."/>
            <person name="Yuan Y."/>
            <person name="Fang M."/>
            <person name="Shi L."/>
            <person name="Lu R."/>
            <person name="Comes H.P."/>
            <person name="Ma Y."/>
            <person name="Chen Y."/>
            <person name="Huang G."/>
            <person name="Zhou Y."/>
            <person name="Zheng Z."/>
            <person name="Qiu Y."/>
        </authorList>
    </citation>
    <scope>NUCLEOTIDE SEQUENCE [LARGE SCALE GENOMIC DNA]</scope>
    <source>
        <tissue evidence="2">Roots</tissue>
    </source>
</reference>
<dbReference type="EMBL" id="JAXIOK010000023">
    <property type="protein sequence ID" value="KAK4742528.1"/>
    <property type="molecule type" value="Genomic_DNA"/>
</dbReference>
<comment type="caution">
    <text evidence="2">The sequence shown here is derived from an EMBL/GenBank/DDBJ whole genome shotgun (WGS) entry which is preliminary data.</text>
</comment>
<dbReference type="AlphaFoldDB" id="A0AAN7GEP0"/>
<feature type="compositionally biased region" description="Basic and acidic residues" evidence="1">
    <location>
        <begin position="172"/>
        <end position="198"/>
    </location>
</feature>
<feature type="region of interest" description="Disordered" evidence="1">
    <location>
        <begin position="172"/>
        <end position="202"/>
    </location>
</feature>
<evidence type="ECO:0000256" key="1">
    <source>
        <dbReference type="SAM" id="MobiDB-lite"/>
    </source>
</evidence>
<protein>
    <submittedName>
        <fullName evidence="2">Uncharacterized protein</fullName>
    </submittedName>
</protein>
<evidence type="ECO:0000313" key="3">
    <source>
        <dbReference type="Proteomes" id="UP001345219"/>
    </source>
</evidence>
<gene>
    <name evidence="2" type="ORF">SAY87_000529</name>
</gene>
<evidence type="ECO:0000313" key="2">
    <source>
        <dbReference type="EMBL" id="KAK4742528.1"/>
    </source>
</evidence>